<feature type="compositionally biased region" description="Basic and acidic residues" evidence="1">
    <location>
        <begin position="11"/>
        <end position="20"/>
    </location>
</feature>
<keyword evidence="4" id="KW-1185">Reference proteome</keyword>
<evidence type="ECO:0000313" key="4">
    <source>
        <dbReference type="Proteomes" id="UP000318431"/>
    </source>
</evidence>
<gene>
    <name evidence="3" type="ORF">IP91_03684</name>
</gene>
<dbReference type="Gene3D" id="2.30.110.10">
    <property type="entry name" value="Electron Transport, Fmn-binding Protein, Chain A"/>
    <property type="match status" value="1"/>
</dbReference>
<dbReference type="OrthoDB" id="1432662at2"/>
<dbReference type="EMBL" id="VLLB01000006">
    <property type="protein sequence ID" value="TWI63712.1"/>
    <property type="molecule type" value="Genomic_DNA"/>
</dbReference>
<dbReference type="RefSeq" id="WP_145650555.1">
    <property type="nucleotide sequence ID" value="NZ_VLLB01000006.1"/>
</dbReference>
<proteinExistence type="predicted"/>
<dbReference type="Pfam" id="PF16242">
    <property type="entry name" value="Pyrid_ox_like"/>
    <property type="match status" value="1"/>
</dbReference>
<dbReference type="PANTHER" id="PTHR34818">
    <property type="entry name" value="PROTEIN BLI-3"/>
    <property type="match status" value="1"/>
</dbReference>
<feature type="domain" description="General stress protein FMN-binding split barrel" evidence="2">
    <location>
        <begin position="20"/>
        <end position="164"/>
    </location>
</feature>
<name>A0A562R3Q7_9BURK</name>
<reference evidence="3 4" key="1">
    <citation type="journal article" date="2015" name="Stand. Genomic Sci.">
        <title>Genomic Encyclopedia of Bacterial and Archaeal Type Strains, Phase III: the genomes of soil and plant-associated and newly described type strains.</title>
        <authorList>
            <person name="Whitman W.B."/>
            <person name="Woyke T."/>
            <person name="Klenk H.P."/>
            <person name="Zhou Y."/>
            <person name="Lilburn T.G."/>
            <person name="Beck B.J."/>
            <person name="De Vos P."/>
            <person name="Vandamme P."/>
            <person name="Eisen J.A."/>
            <person name="Garrity G."/>
            <person name="Hugenholtz P."/>
            <person name="Kyrpides N.C."/>
        </authorList>
    </citation>
    <scope>NUCLEOTIDE SEQUENCE [LARGE SCALE GENOMIC DNA]</scope>
    <source>
        <strain evidence="3 4">CGMCC 1.10822</strain>
    </source>
</reference>
<dbReference type="InterPro" id="IPR012349">
    <property type="entry name" value="Split_barrel_FMN-bd"/>
</dbReference>
<dbReference type="AlphaFoldDB" id="A0A562R3Q7"/>
<feature type="region of interest" description="Disordered" evidence="1">
    <location>
        <begin position="1"/>
        <end position="20"/>
    </location>
</feature>
<dbReference type="InterPro" id="IPR052917">
    <property type="entry name" value="Stress-Dev_Protein"/>
</dbReference>
<sequence>MDSINRNQPEQNHKDVSGPEAVKRIKELVDEANSGFFVSSGSDARPMSVLDVDDAGNLWFMSASDSLKNVEIAADPKVRLYFQGSKHSGFLYLDGIATISRDKARIHELWTPDLKTWFTEGEDDPRITVIRVVPTDGYYWDNKHGNLVAGLKIMVGAAIGKTLDDSIEGRVTP</sequence>
<evidence type="ECO:0000259" key="2">
    <source>
        <dbReference type="Pfam" id="PF16242"/>
    </source>
</evidence>
<comment type="caution">
    <text evidence="3">The sequence shown here is derived from an EMBL/GenBank/DDBJ whole genome shotgun (WGS) entry which is preliminary data.</text>
</comment>
<dbReference type="InterPro" id="IPR038725">
    <property type="entry name" value="YdaG_split_barrel_FMN-bd"/>
</dbReference>
<evidence type="ECO:0000256" key="1">
    <source>
        <dbReference type="SAM" id="MobiDB-lite"/>
    </source>
</evidence>
<organism evidence="3 4">
    <name type="scientific">Pseudoduganella lurida</name>
    <dbReference type="NCBI Taxonomy" id="1036180"/>
    <lineage>
        <taxon>Bacteria</taxon>
        <taxon>Pseudomonadati</taxon>
        <taxon>Pseudomonadota</taxon>
        <taxon>Betaproteobacteria</taxon>
        <taxon>Burkholderiales</taxon>
        <taxon>Oxalobacteraceae</taxon>
        <taxon>Telluria group</taxon>
        <taxon>Pseudoduganella</taxon>
    </lineage>
</organism>
<dbReference type="PANTHER" id="PTHR34818:SF1">
    <property type="entry name" value="PROTEIN BLI-3"/>
    <property type="match status" value="1"/>
</dbReference>
<accession>A0A562R3Q7</accession>
<protein>
    <submittedName>
        <fullName evidence="3">General stress protein 26</fullName>
    </submittedName>
</protein>
<evidence type="ECO:0000313" key="3">
    <source>
        <dbReference type="EMBL" id="TWI63712.1"/>
    </source>
</evidence>
<dbReference type="Proteomes" id="UP000318431">
    <property type="component" value="Unassembled WGS sequence"/>
</dbReference>
<dbReference type="SUPFAM" id="SSF50475">
    <property type="entry name" value="FMN-binding split barrel"/>
    <property type="match status" value="1"/>
</dbReference>
<feature type="compositionally biased region" description="Polar residues" evidence="1">
    <location>
        <begin position="1"/>
        <end position="10"/>
    </location>
</feature>